<dbReference type="Gene3D" id="3.40.190.10">
    <property type="entry name" value="Periplasmic binding protein-like II"/>
    <property type="match status" value="1"/>
</dbReference>
<evidence type="ECO:0008006" key="2">
    <source>
        <dbReference type="Google" id="ProtNLM"/>
    </source>
</evidence>
<sequence>MTSLSLGKILLSLSFAFCFLTQAQEFPTKAIEVIVPFNPGGGSDVFVRIFQKAIAENNLSSEPLVVRNLGGAGGTVGSRTARDAKSDGHTILCLHDGIYTAQHFGNANWGPADFEPIAATGRSGVVIVVKGNSPFKNLAELMDEASARPYQVVYGTNLGAPSHYSALFLQEAKARAKFRFTQTGGGARRL</sequence>
<gene>
    <name evidence="1" type="ORF">METZ01_LOCUS367487</name>
</gene>
<dbReference type="PANTHER" id="PTHR42928">
    <property type="entry name" value="TRICARBOXYLATE-BINDING PROTEIN"/>
    <property type="match status" value="1"/>
</dbReference>
<feature type="non-terminal residue" evidence="1">
    <location>
        <position position="190"/>
    </location>
</feature>
<dbReference type="AlphaFoldDB" id="A0A382SY38"/>
<dbReference type="Gene3D" id="3.40.190.150">
    <property type="entry name" value="Bordetella uptake gene, domain 1"/>
    <property type="match status" value="1"/>
</dbReference>
<protein>
    <recommendedName>
        <fullName evidence="2">Tripartite tricarboxylate transporter substrate binding protein</fullName>
    </recommendedName>
</protein>
<reference evidence="1" key="1">
    <citation type="submission" date="2018-05" db="EMBL/GenBank/DDBJ databases">
        <authorList>
            <person name="Lanie J.A."/>
            <person name="Ng W.-L."/>
            <person name="Kazmierczak K.M."/>
            <person name="Andrzejewski T.M."/>
            <person name="Davidsen T.M."/>
            <person name="Wayne K.J."/>
            <person name="Tettelin H."/>
            <person name="Glass J.I."/>
            <person name="Rusch D."/>
            <person name="Podicherti R."/>
            <person name="Tsui H.-C.T."/>
            <person name="Winkler M.E."/>
        </authorList>
    </citation>
    <scope>NUCLEOTIDE SEQUENCE</scope>
</reference>
<evidence type="ECO:0000313" key="1">
    <source>
        <dbReference type="EMBL" id="SVD14633.1"/>
    </source>
</evidence>
<accession>A0A382SY38</accession>
<dbReference type="InterPro" id="IPR005064">
    <property type="entry name" value="BUG"/>
</dbReference>
<proteinExistence type="predicted"/>
<dbReference type="PANTHER" id="PTHR42928:SF3">
    <property type="entry name" value="UPF0065 PROTEIN YFLP"/>
    <property type="match status" value="1"/>
</dbReference>
<dbReference type="Pfam" id="PF03401">
    <property type="entry name" value="TctC"/>
    <property type="match status" value="1"/>
</dbReference>
<name>A0A382SY38_9ZZZZ</name>
<organism evidence="1">
    <name type="scientific">marine metagenome</name>
    <dbReference type="NCBI Taxonomy" id="408172"/>
    <lineage>
        <taxon>unclassified sequences</taxon>
        <taxon>metagenomes</taxon>
        <taxon>ecological metagenomes</taxon>
    </lineage>
</organism>
<dbReference type="EMBL" id="UINC01132362">
    <property type="protein sequence ID" value="SVD14633.1"/>
    <property type="molecule type" value="Genomic_DNA"/>
</dbReference>
<dbReference type="InterPro" id="IPR042100">
    <property type="entry name" value="Bug_dom1"/>
</dbReference>